<dbReference type="RefSeq" id="WP_213042674.1">
    <property type="nucleotide sequence ID" value="NZ_CAJNBJ010000016.1"/>
</dbReference>
<sequence>MAAELSRRILTLCLSIALLQGCAGGLHVRAADDDEDEITESHCVPTTSPPTQVVGLPPIGTTYRIDNPSPTASPTPIESLRFSPRAREIAAIIGVHHLLAEFQLLEGDLARGWDGASLRSLAIRQELSDRLLLALVEANSIAAELECEKARAEDLASQLEEIRNDVQQGRTVMAILADSISGVFAGTFLLLGSEILSGLIDLSGSVAALGFGVAALGGDQAYEFKHGRNLMADVWHNDQSRRQFPQPVWRYLNSPIRPNGKRSRRDHIIGNWRPRLGKPGSKGEQRLVELYFGRGGIYRINELRHRSEMLGLLKTQVNLMTQDLTLLFLETLHHLPSHPEDPV</sequence>
<dbReference type="PROSITE" id="PS51257">
    <property type="entry name" value="PROKAR_LIPOPROTEIN"/>
    <property type="match status" value="1"/>
</dbReference>
<reference evidence="2 3" key="1">
    <citation type="submission" date="2021-02" db="EMBL/GenBank/DDBJ databases">
        <authorList>
            <person name="Han P."/>
        </authorList>
    </citation>
    <scope>NUCLEOTIDE SEQUENCE [LARGE SCALE GENOMIC DNA]</scope>
    <source>
        <strain evidence="2">Candidatus Nitrospira sp. ZN2</strain>
    </source>
</reference>
<evidence type="ECO:0000313" key="2">
    <source>
        <dbReference type="EMBL" id="CAE6758412.1"/>
    </source>
</evidence>
<accession>A0ABM8RKR1</accession>
<evidence type="ECO:0000256" key="1">
    <source>
        <dbReference type="SAM" id="Coils"/>
    </source>
</evidence>
<keyword evidence="3" id="KW-1185">Reference proteome</keyword>
<gene>
    <name evidence="2" type="ORF">NSPZN2_30520</name>
</gene>
<keyword evidence="1" id="KW-0175">Coiled coil</keyword>
<protein>
    <submittedName>
        <fullName evidence="2">Uncharacterized protein</fullName>
    </submittedName>
</protein>
<organism evidence="2 3">
    <name type="scientific">Nitrospira defluvii</name>
    <dbReference type="NCBI Taxonomy" id="330214"/>
    <lineage>
        <taxon>Bacteria</taxon>
        <taxon>Pseudomonadati</taxon>
        <taxon>Nitrospirota</taxon>
        <taxon>Nitrospiria</taxon>
        <taxon>Nitrospirales</taxon>
        <taxon>Nitrospiraceae</taxon>
        <taxon>Nitrospira</taxon>
    </lineage>
</organism>
<proteinExistence type="predicted"/>
<evidence type="ECO:0000313" key="3">
    <source>
        <dbReference type="Proteomes" id="UP000675880"/>
    </source>
</evidence>
<name>A0ABM8RKR1_9BACT</name>
<dbReference type="EMBL" id="CAJNBJ010000016">
    <property type="protein sequence ID" value="CAE6758412.1"/>
    <property type="molecule type" value="Genomic_DNA"/>
</dbReference>
<feature type="coiled-coil region" evidence="1">
    <location>
        <begin position="133"/>
        <end position="165"/>
    </location>
</feature>
<dbReference type="Proteomes" id="UP000675880">
    <property type="component" value="Unassembled WGS sequence"/>
</dbReference>
<comment type="caution">
    <text evidence="2">The sequence shown here is derived from an EMBL/GenBank/DDBJ whole genome shotgun (WGS) entry which is preliminary data.</text>
</comment>